<proteinExistence type="predicted"/>
<gene>
    <name evidence="2" type="ORF">HMPREF0063_10122</name>
</gene>
<keyword evidence="1" id="KW-1133">Transmembrane helix</keyword>
<name>E2S7W5_9ACTN</name>
<evidence type="ECO:0008006" key="4">
    <source>
        <dbReference type="Google" id="ProtNLM"/>
    </source>
</evidence>
<evidence type="ECO:0000313" key="2">
    <source>
        <dbReference type="EMBL" id="EFQ84781.1"/>
    </source>
</evidence>
<dbReference type="HOGENOM" id="CLU_2462230_0_0_11"/>
<accession>E2S7W5</accession>
<keyword evidence="1" id="KW-0472">Membrane</keyword>
<dbReference type="InterPro" id="IPR022062">
    <property type="entry name" value="DUF3618"/>
</dbReference>
<protein>
    <recommendedName>
        <fullName evidence="4">DUF3618 domain-containing protein</fullName>
    </recommendedName>
</protein>
<dbReference type="Pfam" id="PF12277">
    <property type="entry name" value="DUF3618"/>
    <property type="match status" value="1"/>
</dbReference>
<dbReference type="STRING" id="585531.HMPREF0063_10122"/>
<reference evidence="2" key="1">
    <citation type="submission" date="2010-08" db="EMBL/GenBank/DDBJ databases">
        <authorList>
            <person name="Muzny D."/>
            <person name="Qin X."/>
            <person name="Buhay C."/>
            <person name="Dugan-Rocha S."/>
            <person name="Ding Y."/>
            <person name="Chen G."/>
            <person name="Hawes A."/>
            <person name="Holder M."/>
            <person name="Jhangiani S."/>
            <person name="Johnson A."/>
            <person name="Khan Z."/>
            <person name="Li Z."/>
            <person name="Liu W."/>
            <person name="Liu X."/>
            <person name="Perez L."/>
            <person name="Shen H."/>
            <person name="Wang Q."/>
            <person name="Watt J."/>
            <person name="Xi L."/>
            <person name="Xin Y."/>
            <person name="Zhou J."/>
            <person name="Deng J."/>
            <person name="Jiang H."/>
            <person name="Liu Y."/>
            <person name="Qu J."/>
            <person name="Song X.-Z."/>
            <person name="Zhang L."/>
            <person name="Villasana D."/>
            <person name="Johnson A."/>
            <person name="Liu J."/>
            <person name="Liyanage D."/>
            <person name="Lorensuhewa L."/>
            <person name="Robinson T."/>
            <person name="Song A."/>
            <person name="Song B.-B."/>
            <person name="Dinh H."/>
            <person name="Thornton R."/>
            <person name="Coyle M."/>
            <person name="Francisco L."/>
            <person name="Jackson L."/>
            <person name="Javaid M."/>
            <person name="Korchina V."/>
            <person name="Kovar C."/>
            <person name="Mata R."/>
            <person name="Mathew T."/>
            <person name="Ngo R."/>
            <person name="Nguyen L."/>
            <person name="Nguyen N."/>
            <person name="Okwuonu G."/>
            <person name="Ongeri F."/>
            <person name="Pham C."/>
            <person name="Simmons D."/>
            <person name="Wilczek-Boney K."/>
            <person name="Hale W."/>
            <person name="Jakkamsetti A."/>
            <person name="Pham P."/>
            <person name="Ruth R."/>
            <person name="San Lucas F."/>
            <person name="Warren J."/>
            <person name="Zhang J."/>
            <person name="Zhao Z."/>
            <person name="Zhou C."/>
            <person name="Zhu D."/>
            <person name="Lee S."/>
            <person name="Bess C."/>
            <person name="Blankenburg K."/>
            <person name="Forbes L."/>
            <person name="Fu Q."/>
            <person name="Gubbala S."/>
            <person name="Hirani K."/>
            <person name="Jayaseelan J.C."/>
            <person name="Lara F."/>
            <person name="Munidasa M."/>
            <person name="Palculict T."/>
            <person name="Patil S."/>
            <person name="Pu L.-L."/>
            <person name="Saada N."/>
            <person name="Tang L."/>
            <person name="Weissenberger G."/>
            <person name="Zhu Y."/>
            <person name="Hemphill L."/>
            <person name="Shang Y."/>
            <person name="Youmans B."/>
            <person name="Ayvaz T."/>
            <person name="Ross M."/>
            <person name="Santibanez J."/>
            <person name="Aqrawi P."/>
            <person name="Gross S."/>
            <person name="Joshi V."/>
            <person name="Fowler G."/>
            <person name="Nazareth L."/>
            <person name="Reid J."/>
            <person name="Worley K."/>
            <person name="Petrosino J."/>
            <person name="Highlander S."/>
            <person name="Gibbs R."/>
        </authorList>
    </citation>
    <scope>NUCLEOTIDE SEQUENCE [LARGE SCALE GENOMIC DNA]</scope>
    <source>
        <strain evidence="2">DSM 15272</strain>
    </source>
</reference>
<dbReference type="RefSeq" id="WP_007076689.1">
    <property type="nucleotide sequence ID" value="NZ_CM001024.1"/>
</dbReference>
<sequence length="88" mass="9447">MTSTTGRHADTADLAEELSHTREQLGATVHELGERLDVKRQVTDSAHEVGHQVASSADRARRSLIAHAPEVAVASVAAGVAWVAWKRL</sequence>
<keyword evidence="3" id="KW-1185">Reference proteome</keyword>
<feature type="transmembrane region" description="Helical" evidence="1">
    <location>
        <begin position="64"/>
        <end position="85"/>
    </location>
</feature>
<dbReference type="AlphaFoldDB" id="E2S7W5"/>
<evidence type="ECO:0000313" key="3">
    <source>
        <dbReference type="Proteomes" id="UP000003111"/>
    </source>
</evidence>
<organism evidence="2 3">
    <name type="scientific">Aeromicrobium marinum DSM 15272</name>
    <dbReference type="NCBI Taxonomy" id="585531"/>
    <lineage>
        <taxon>Bacteria</taxon>
        <taxon>Bacillati</taxon>
        <taxon>Actinomycetota</taxon>
        <taxon>Actinomycetes</taxon>
        <taxon>Propionibacteriales</taxon>
        <taxon>Nocardioidaceae</taxon>
        <taxon>Aeromicrobium</taxon>
    </lineage>
</organism>
<dbReference type="Proteomes" id="UP000003111">
    <property type="component" value="Unassembled WGS sequence"/>
</dbReference>
<evidence type="ECO:0000256" key="1">
    <source>
        <dbReference type="SAM" id="Phobius"/>
    </source>
</evidence>
<keyword evidence="1" id="KW-0812">Transmembrane</keyword>
<dbReference type="EMBL" id="ACLF03000001">
    <property type="protein sequence ID" value="EFQ84781.1"/>
    <property type="molecule type" value="Genomic_DNA"/>
</dbReference>
<comment type="caution">
    <text evidence="2">The sequence shown here is derived from an EMBL/GenBank/DDBJ whole genome shotgun (WGS) entry which is preliminary data.</text>
</comment>